<evidence type="ECO:0000256" key="3">
    <source>
        <dbReference type="ARBA" id="ARBA00022786"/>
    </source>
</evidence>
<dbReference type="OrthoDB" id="6260732at2759"/>
<keyword evidence="3" id="KW-0833">Ubl conjugation pathway</keyword>
<dbReference type="AlphaFoldDB" id="A0A3R7P7Y5"/>
<dbReference type="InterPro" id="IPR039852">
    <property type="entry name" value="CAND1/CAND2"/>
</dbReference>
<dbReference type="PANTHER" id="PTHR12696">
    <property type="entry name" value="TIP120"/>
    <property type="match status" value="1"/>
</dbReference>
<name>A0A3R7P7Y5_9TRYP</name>
<comment type="similarity">
    <text evidence="1">Belongs to the CAND family.</text>
</comment>
<evidence type="ECO:0000259" key="4">
    <source>
        <dbReference type="Pfam" id="PF08623"/>
    </source>
</evidence>
<dbReference type="SUPFAM" id="SSF48371">
    <property type="entry name" value="ARM repeat"/>
    <property type="match status" value="1"/>
</dbReference>
<reference evidence="5 6" key="1">
    <citation type="journal article" date="2018" name="BMC Genomics">
        <title>Genomic comparison of Trypanosoma conorhini and Trypanosoma rangeli to Trypanosoma cruzi strains of high and low virulence.</title>
        <authorList>
            <person name="Bradwell K.R."/>
            <person name="Koparde V.N."/>
            <person name="Matveyev A.V."/>
            <person name="Serrano M.G."/>
            <person name="Alves J.M."/>
            <person name="Parikh H."/>
            <person name="Huang B."/>
            <person name="Lee V."/>
            <person name="Espinosa-Alvarez O."/>
            <person name="Ortiz P.A."/>
            <person name="Costa-Martins A.G."/>
            <person name="Teixeira M.M."/>
            <person name="Buck G.A."/>
        </authorList>
    </citation>
    <scope>NUCLEOTIDE SEQUENCE [LARGE SCALE GENOMIC DNA]</scope>
    <source>
        <strain evidence="5 6">025E</strain>
    </source>
</reference>
<dbReference type="InterPro" id="IPR013932">
    <property type="entry name" value="TATA-bd_TIP120"/>
</dbReference>
<sequence length="1210" mass="132885">MVVFDSAKFLSGMRDVDKDLREMALFDLQQALREPGGHLGESDVELVVDAVLRCFTKAEPEKEVRNNAIQVAPRLFLACGERQQIRLSSFLCTAATSRGTEFSDRGSLEILESAMLALGLCCEAMAEKAQLSVEVWQRLLPAVQRINTALLASLGDKSVKVCRDGIYGALNALIPPFARTFPCKVRDDMAKVALGDFSGTGFACRRAVACLSLLSPFLSEDAFNDVRKTALRGLQQAKPNARLLSHLQLYDALVKHSPLRMMTDVCAVTRALLKELRRRTDEYTSEDDDVCDTVMRVMNSMVCQYPTELALLHADVFECCTALLRFDPNYCADADDGAEAEAEAEDAYADYYLDLEEVDMSWKLRMWAAKLLSSLIQVSPSAAVLVQRLRKADFAAVSDRVEEVQLANIHLVNAIAQQLCGCEATPILLEVVEPLLECVTGSCQKVRTTAIKSLQLLFELYGATLIQRGEAVSRVVADLVASDTHDTNPLHSEVIALSQYVMDAALLEPKEASVAIKLFDTVFHTIVKIRFYGVSERTLRVMGTMTRVALAADASCTRRCVKLCFFLLETKFTDVEASRAATAAMGQCLSSLLATLPEDAVRDSLRHLILLSETNWNAMQVLGYVLGSSSKICVSAELLDRVATSLTKCPRPQQHAIVGVVRDALRNGSELTSEALRLVMQMVESDAFACREVVLMEAVLEMLTEVCRTHPQTIDQMLDVMLALVWSALETALPSAASLPARIVANAAAFFHVICLELPQHRSALLEAVLKRILTSTSPEIHSELLGGLVLDDGTMLEKISSCCGQNEDVTCLCVGTAGRSRSLPDAWKARLVENFARAASEASRRLGMLSISRAAANPQNISLVTQVVGCAVTEEKDRSLYWSLLREMTRAAASHAASSFSERVFCKSIMERLLENVLEEDVETTAAVLGSFLTFALVDLVDITRRYLNSGSEFVTAACISTQRYVFTHCKGEEPNPELASAIEASLQHLRRTSALPVRLSALQLFAGVASSQPQLLLTPTMRDIVYPNLLAELVEDASLVLIINLGGYTHREDKGIEVRRLAFESIAILLRATERQRSGKVLEFLGHFEELLQSLVHACGPQEKGEADVGLNNQAKTLLVQLVKAYPSLPWSDSLLTSLHAKLKAVLETPCKGTASDAEKARVNMKYALSCVMRLTEFVPFAYLPQFQPLLLMAQNSSLLAESMRLVL</sequence>
<comment type="caution">
    <text evidence="5">The sequence shown here is derived from an EMBL/GenBank/DDBJ whole genome shotgun (WGS) entry which is preliminary data.</text>
</comment>
<evidence type="ECO:0000313" key="5">
    <source>
        <dbReference type="EMBL" id="RNF14164.1"/>
    </source>
</evidence>
<dbReference type="Pfam" id="PF08623">
    <property type="entry name" value="TIP120"/>
    <property type="match status" value="1"/>
</dbReference>
<dbReference type="InterPro" id="IPR011989">
    <property type="entry name" value="ARM-like"/>
</dbReference>
<organism evidence="5 6">
    <name type="scientific">Trypanosoma conorhini</name>
    <dbReference type="NCBI Taxonomy" id="83891"/>
    <lineage>
        <taxon>Eukaryota</taxon>
        <taxon>Discoba</taxon>
        <taxon>Euglenozoa</taxon>
        <taxon>Kinetoplastea</taxon>
        <taxon>Metakinetoplastina</taxon>
        <taxon>Trypanosomatida</taxon>
        <taxon>Trypanosomatidae</taxon>
        <taxon>Trypanosoma</taxon>
    </lineage>
</organism>
<feature type="domain" description="TATA-binding protein interacting (TIP20)" evidence="4">
    <location>
        <begin position="1024"/>
        <end position="1177"/>
    </location>
</feature>
<dbReference type="InterPro" id="IPR016024">
    <property type="entry name" value="ARM-type_fold"/>
</dbReference>
<keyword evidence="6" id="KW-1185">Reference proteome</keyword>
<gene>
    <name evidence="5" type="ORF">Tco025E_05930</name>
</gene>
<evidence type="ECO:0000256" key="2">
    <source>
        <dbReference type="ARBA" id="ARBA00022737"/>
    </source>
</evidence>
<dbReference type="EMBL" id="MKKU01000375">
    <property type="protein sequence ID" value="RNF14164.1"/>
    <property type="molecule type" value="Genomic_DNA"/>
</dbReference>
<dbReference type="Gene3D" id="1.25.10.10">
    <property type="entry name" value="Leucine-rich Repeat Variant"/>
    <property type="match status" value="1"/>
</dbReference>
<dbReference type="GeneID" id="40319541"/>
<proteinExistence type="inferred from homology"/>
<keyword evidence="2" id="KW-0677">Repeat</keyword>
<evidence type="ECO:0000313" key="6">
    <source>
        <dbReference type="Proteomes" id="UP000284403"/>
    </source>
</evidence>
<accession>A0A3R7P7Y5</accession>
<dbReference type="GO" id="GO:0010265">
    <property type="term" value="P:SCF complex assembly"/>
    <property type="evidence" value="ECO:0007669"/>
    <property type="project" value="InterPro"/>
</dbReference>
<evidence type="ECO:0000256" key="1">
    <source>
        <dbReference type="ARBA" id="ARBA00007657"/>
    </source>
</evidence>
<protein>
    <recommendedName>
        <fullName evidence="4">TATA-binding protein interacting (TIP20) domain-containing protein</fullName>
    </recommendedName>
</protein>
<dbReference type="RefSeq" id="XP_029227063.1">
    <property type="nucleotide sequence ID" value="XM_029372820.1"/>
</dbReference>
<dbReference type="Proteomes" id="UP000284403">
    <property type="component" value="Unassembled WGS sequence"/>
</dbReference>